<dbReference type="Gene3D" id="1.10.10.10">
    <property type="entry name" value="Winged helix-like DNA-binding domain superfamily/Winged helix DNA-binding domain"/>
    <property type="match status" value="1"/>
</dbReference>
<evidence type="ECO:0000259" key="4">
    <source>
        <dbReference type="PROSITE" id="PS50995"/>
    </source>
</evidence>
<feature type="domain" description="HTH marR-type" evidence="4">
    <location>
        <begin position="1"/>
        <end position="133"/>
    </location>
</feature>
<dbReference type="SMART" id="SM00347">
    <property type="entry name" value="HTH_MARR"/>
    <property type="match status" value="1"/>
</dbReference>
<dbReference type="PRINTS" id="PR00598">
    <property type="entry name" value="HTHMARR"/>
</dbReference>
<keyword evidence="2" id="KW-0238">DNA-binding</keyword>
<dbReference type="SUPFAM" id="SSF46785">
    <property type="entry name" value="Winged helix' DNA-binding domain"/>
    <property type="match status" value="1"/>
</dbReference>
<dbReference type="InterPro" id="IPR036388">
    <property type="entry name" value="WH-like_DNA-bd_sf"/>
</dbReference>
<comment type="caution">
    <text evidence="5">The sequence shown here is derived from an EMBL/GenBank/DDBJ whole genome shotgun (WGS) entry which is preliminary data.</text>
</comment>
<dbReference type="PROSITE" id="PS50995">
    <property type="entry name" value="HTH_MARR_2"/>
    <property type="match status" value="1"/>
</dbReference>
<gene>
    <name evidence="5" type="ORF">GCM10008908_20400</name>
</gene>
<sequence length="159" mass="18946">MDETKRYITKIGRVAQRYTNDVLRGINLSASEYMCLRYIRKREGLSQEELRGLLAIDKAAVTRLVRNLEKKGYIVRYKDEKDKRINRLFPTEKTKEVKDVAIATETHFYQWLMEDIDNEEKEIFLKVLKELYVKSKTERRANFKNIIEKVDGVDESFED</sequence>
<organism evidence="5 6">
    <name type="scientific">Clostridium subterminale</name>
    <dbReference type="NCBI Taxonomy" id="1550"/>
    <lineage>
        <taxon>Bacteria</taxon>
        <taxon>Bacillati</taxon>
        <taxon>Bacillota</taxon>
        <taxon>Clostridia</taxon>
        <taxon>Eubacteriales</taxon>
        <taxon>Clostridiaceae</taxon>
        <taxon>Clostridium</taxon>
    </lineage>
</organism>
<evidence type="ECO:0000256" key="1">
    <source>
        <dbReference type="ARBA" id="ARBA00023015"/>
    </source>
</evidence>
<keyword evidence="3" id="KW-0804">Transcription</keyword>
<dbReference type="PANTHER" id="PTHR42756:SF2">
    <property type="entry name" value="MARR FAMILY REGULATORY PROTEIN"/>
    <property type="match status" value="1"/>
</dbReference>
<dbReference type="InterPro" id="IPR000835">
    <property type="entry name" value="HTH_MarR-typ"/>
</dbReference>
<dbReference type="InterPro" id="IPR036390">
    <property type="entry name" value="WH_DNA-bd_sf"/>
</dbReference>
<evidence type="ECO:0000313" key="5">
    <source>
        <dbReference type="EMBL" id="GAA0772987.1"/>
    </source>
</evidence>
<dbReference type="Proteomes" id="UP001501047">
    <property type="component" value="Unassembled WGS sequence"/>
</dbReference>
<dbReference type="PANTHER" id="PTHR42756">
    <property type="entry name" value="TRANSCRIPTIONAL REGULATOR, MARR"/>
    <property type="match status" value="1"/>
</dbReference>
<evidence type="ECO:0000313" key="6">
    <source>
        <dbReference type="Proteomes" id="UP001501047"/>
    </source>
</evidence>
<keyword evidence="6" id="KW-1185">Reference proteome</keyword>
<reference evidence="5 6" key="1">
    <citation type="journal article" date="2019" name="Int. J. Syst. Evol. Microbiol.">
        <title>The Global Catalogue of Microorganisms (GCM) 10K type strain sequencing project: providing services to taxonomists for standard genome sequencing and annotation.</title>
        <authorList>
            <consortium name="The Broad Institute Genomics Platform"/>
            <consortium name="The Broad Institute Genome Sequencing Center for Infectious Disease"/>
            <person name="Wu L."/>
            <person name="Ma J."/>
        </authorList>
    </citation>
    <scope>NUCLEOTIDE SEQUENCE [LARGE SCALE GENOMIC DNA]</scope>
    <source>
        <strain evidence="5 6">JCM 1417</strain>
    </source>
</reference>
<evidence type="ECO:0000256" key="2">
    <source>
        <dbReference type="ARBA" id="ARBA00023125"/>
    </source>
</evidence>
<proteinExistence type="predicted"/>
<accession>A0ABN1KPR7</accession>
<dbReference type="EMBL" id="BAAACI010000006">
    <property type="protein sequence ID" value="GAA0772987.1"/>
    <property type="molecule type" value="Genomic_DNA"/>
</dbReference>
<dbReference type="Pfam" id="PF01047">
    <property type="entry name" value="MarR"/>
    <property type="match status" value="1"/>
</dbReference>
<dbReference type="RefSeq" id="WP_343826105.1">
    <property type="nucleotide sequence ID" value="NZ_BAAACI010000006.1"/>
</dbReference>
<evidence type="ECO:0000256" key="3">
    <source>
        <dbReference type="ARBA" id="ARBA00023163"/>
    </source>
</evidence>
<protein>
    <submittedName>
        <fullName evidence="5">MarR family transcriptional regulator</fullName>
    </submittedName>
</protein>
<name>A0ABN1KPR7_CLOSU</name>
<keyword evidence="1" id="KW-0805">Transcription regulation</keyword>